<gene>
    <name evidence="9" type="ORF">IAA08_00825</name>
</gene>
<dbReference type="Pfam" id="PF00939">
    <property type="entry name" value="Na_sulph_symp"/>
    <property type="match status" value="1"/>
</dbReference>
<evidence type="ECO:0000256" key="3">
    <source>
        <dbReference type="ARBA" id="ARBA00020150"/>
    </source>
</evidence>
<dbReference type="PANTHER" id="PTHR10283">
    <property type="entry name" value="SOLUTE CARRIER FAMILY 13 MEMBER"/>
    <property type="match status" value="1"/>
</dbReference>
<evidence type="ECO:0000256" key="7">
    <source>
        <dbReference type="ARBA" id="ARBA00031174"/>
    </source>
</evidence>
<feature type="transmembrane region" description="Helical" evidence="8">
    <location>
        <begin position="80"/>
        <end position="99"/>
    </location>
</feature>
<comment type="subcellular location">
    <subcellularLocation>
        <location evidence="1">Membrane</location>
        <topology evidence="1">Multi-pass membrane protein</topology>
    </subcellularLocation>
</comment>
<feature type="transmembrane region" description="Helical" evidence="8">
    <location>
        <begin position="288"/>
        <end position="311"/>
    </location>
</feature>
<feature type="transmembrane region" description="Helical" evidence="8">
    <location>
        <begin position="169"/>
        <end position="191"/>
    </location>
</feature>
<evidence type="ECO:0000256" key="6">
    <source>
        <dbReference type="ARBA" id="ARBA00023136"/>
    </source>
</evidence>
<dbReference type="GO" id="GO:1905039">
    <property type="term" value="P:carboxylic acid transmembrane transport"/>
    <property type="evidence" value="ECO:0007669"/>
    <property type="project" value="UniProtKB-ARBA"/>
</dbReference>
<dbReference type="GO" id="GO:0005886">
    <property type="term" value="C:plasma membrane"/>
    <property type="evidence" value="ECO:0007669"/>
    <property type="project" value="TreeGrafter"/>
</dbReference>
<dbReference type="AlphaFoldDB" id="A0A9D2IFB4"/>
<comment type="caution">
    <text evidence="9">The sequence shown here is derived from an EMBL/GenBank/DDBJ whole genome shotgun (WGS) entry which is preliminary data.</text>
</comment>
<evidence type="ECO:0000313" key="9">
    <source>
        <dbReference type="EMBL" id="HIZ06461.1"/>
    </source>
</evidence>
<feature type="transmembrane region" description="Helical" evidence="8">
    <location>
        <begin position="323"/>
        <end position="343"/>
    </location>
</feature>
<feature type="transmembrane region" description="Helical" evidence="8">
    <location>
        <begin position="211"/>
        <end position="236"/>
    </location>
</feature>
<evidence type="ECO:0000256" key="8">
    <source>
        <dbReference type="SAM" id="Phobius"/>
    </source>
</evidence>
<evidence type="ECO:0000256" key="5">
    <source>
        <dbReference type="ARBA" id="ARBA00022989"/>
    </source>
</evidence>
<feature type="transmembrane region" description="Helical" evidence="8">
    <location>
        <begin position="9"/>
        <end position="28"/>
    </location>
</feature>
<comment type="similarity">
    <text evidence="2">Belongs to the SLC13A/DASS transporter (TC 2.A.47) family. NADC subfamily.</text>
</comment>
<feature type="transmembrane region" description="Helical" evidence="8">
    <location>
        <begin position="34"/>
        <end position="50"/>
    </location>
</feature>
<keyword evidence="5 8" id="KW-1133">Transmembrane helix</keyword>
<dbReference type="EMBL" id="DXCH01000024">
    <property type="protein sequence ID" value="HIZ06461.1"/>
    <property type="molecule type" value="Genomic_DNA"/>
</dbReference>
<feature type="transmembrane region" description="Helical" evidence="8">
    <location>
        <begin position="355"/>
        <end position="379"/>
    </location>
</feature>
<accession>A0A9D2IFB4</accession>
<feature type="transmembrane region" description="Helical" evidence="8">
    <location>
        <begin position="454"/>
        <end position="471"/>
    </location>
</feature>
<reference evidence="9" key="2">
    <citation type="submission" date="2021-04" db="EMBL/GenBank/DDBJ databases">
        <authorList>
            <person name="Gilroy R."/>
        </authorList>
    </citation>
    <scope>NUCLEOTIDE SEQUENCE</scope>
    <source>
        <strain evidence="9">CHK192-9172</strain>
    </source>
</reference>
<evidence type="ECO:0000256" key="4">
    <source>
        <dbReference type="ARBA" id="ARBA00022692"/>
    </source>
</evidence>
<dbReference type="Proteomes" id="UP000824024">
    <property type="component" value="Unassembled WGS sequence"/>
</dbReference>
<reference evidence="9" key="1">
    <citation type="journal article" date="2021" name="PeerJ">
        <title>Extensive microbial diversity within the chicken gut microbiome revealed by metagenomics and culture.</title>
        <authorList>
            <person name="Gilroy R."/>
            <person name="Ravi A."/>
            <person name="Getino M."/>
            <person name="Pursley I."/>
            <person name="Horton D.L."/>
            <person name="Alikhan N.F."/>
            <person name="Baker D."/>
            <person name="Gharbi K."/>
            <person name="Hall N."/>
            <person name="Watson M."/>
            <person name="Adriaenssens E.M."/>
            <person name="Foster-Nyarko E."/>
            <person name="Jarju S."/>
            <person name="Secka A."/>
            <person name="Antonio M."/>
            <person name="Oren A."/>
            <person name="Chaudhuri R.R."/>
            <person name="La Ragione R."/>
            <person name="Hildebrand F."/>
            <person name="Pallen M.J."/>
        </authorList>
    </citation>
    <scope>NUCLEOTIDE SEQUENCE</scope>
    <source>
        <strain evidence="9">CHK192-9172</strain>
    </source>
</reference>
<proteinExistence type="inferred from homology"/>
<sequence length="477" mass="52211">MSSVKKEYIHYLIALIIGIVIWFALPASNGLTDIGVHVIAILIPVLYLWLTTNTHWTCFLALALLVMTQAMTANEVWAGSMGHFVVITVLAYMLLNICLKQTGVINKIAIWFVTRKFVQGRPYAFMAMFFASNVIIGMFMDNLSLAVIYIGITGVLCEEIGVKKGDPFYTCMFTGVMWGNVILSIASPIAHALPNIIMGSAQAQLGITITYGQWLIVGIPFAILCYAAIMLVVLIWRPDTTAFKNFDVEAVKKKYPPLDARGKFSAFIFVLVVIFVLAPSILKDVSPFFAYLNNIGVVIPALLAIVVLALVRMDGKPILNVPVAMKEVAWPPIIFAGTVSVFATPLSAENTGISVWLGNVFSFVENLSPFAIVVVLMIFAIIMTNFLSNTVTMVLFFNIGVIVLANGNTNMGVFTIIISLAASMASLTPSAAVPSPLFFGPGHVTMKNTLKWNLIWLPITFVILVIIFPIFSRVMSF</sequence>
<evidence type="ECO:0000256" key="2">
    <source>
        <dbReference type="ARBA" id="ARBA00006772"/>
    </source>
</evidence>
<keyword evidence="4 8" id="KW-0812">Transmembrane</keyword>
<organism evidence="9 10">
    <name type="scientific">Candidatus Eubacterium avistercoris</name>
    <dbReference type="NCBI Taxonomy" id="2838567"/>
    <lineage>
        <taxon>Bacteria</taxon>
        <taxon>Bacillati</taxon>
        <taxon>Bacillota</taxon>
        <taxon>Clostridia</taxon>
        <taxon>Eubacteriales</taxon>
        <taxon>Eubacteriaceae</taxon>
        <taxon>Eubacterium</taxon>
    </lineage>
</organism>
<evidence type="ECO:0000256" key="1">
    <source>
        <dbReference type="ARBA" id="ARBA00004141"/>
    </source>
</evidence>
<evidence type="ECO:0000313" key="10">
    <source>
        <dbReference type="Proteomes" id="UP000824024"/>
    </source>
</evidence>
<feature type="transmembrane region" description="Helical" evidence="8">
    <location>
        <begin position="264"/>
        <end position="282"/>
    </location>
</feature>
<keyword evidence="6 8" id="KW-0472">Membrane</keyword>
<feature type="transmembrane region" description="Helical" evidence="8">
    <location>
        <begin position="411"/>
        <end position="433"/>
    </location>
</feature>
<protein>
    <recommendedName>
        <fullName evidence="3">Sodium-dependent dicarboxylate transporter SdcS</fullName>
    </recommendedName>
    <alternativeName>
        <fullName evidence="7">Na(+)/dicarboxylate symporter</fullName>
    </alternativeName>
</protein>
<dbReference type="GO" id="GO:0008514">
    <property type="term" value="F:organic anion transmembrane transporter activity"/>
    <property type="evidence" value="ECO:0007669"/>
    <property type="project" value="UniProtKB-ARBA"/>
</dbReference>
<name>A0A9D2IFB4_9FIRM</name>
<dbReference type="PANTHER" id="PTHR10283:SF82">
    <property type="entry name" value="SOLUTE CARRIER FAMILY 13 MEMBER 2"/>
    <property type="match status" value="1"/>
</dbReference>
<feature type="transmembrane region" description="Helical" evidence="8">
    <location>
        <begin position="57"/>
        <end position="74"/>
    </location>
</feature>
<dbReference type="InterPro" id="IPR001898">
    <property type="entry name" value="SLC13A/DASS"/>
</dbReference>
<feature type="transmembrane region" description="Helical" evidence="8">
    <location>
        <begin position="386"/>
        <end position="405"/>
    </location>
</feature>